<reference evidence="2 3" key="1">
    <citation type="journal article" date="2016" name="Mol. Biol. Evol.">
        <title>Comparative Genomics of Early-Diverging Mushroom-Forming Fungi Provides Insights into the Origins of Lignocellulose Decay Capabilities.</title>
        <authorList>
            <person name="Nagy L.G."/>
            <person name="Riley R."/>
            <person name="Tritt A."/>
            <person name="Adam C."/>
            <person name="Daum C."/>
            <person name="Floudas D."/>
            <person name="Sun H."/>
            <person name="Yadav J.S."/>
            <person name="Pangilinan J."/>
            <person name="Larsson K.H."/>
            <person name="Matsuura K."/>
            <person name="Barry K."/>
            <person name="Labutti K."/>
            <person name="Kuo R."/>
            <person name="Ohm R.A."/>
            <person name="Bhattacharya S.S."/>
            <person name="Shirouzu T."/>
            <person name="Yoshinaga Y."/>
            <person name="Martin F.M."/>
            <person name="Grigoriev I.V."/>
            <person name="Hibbett D.S."/>
        </authorList>
    </citation>
    <scope>NUCLEOTIDE SEQUENCE [LARGE SCALE GENOMIC DNA]</scope>
    <source>
        <strain evidence="2 3">CBS 109695</strain>
    </source>
</reference>
<gene>
    <name evidence="2" type="ORF">FIBSPDRAFT_854066</name>
</gene>
<sequence length="90" mass="9990">MTTHGLPAKLTTTDRCTSRPSTARFFSRGPSIGAEGPNVDNYFSGKMSRRETRCDSKPPSAAFSQYLSTHPAQPRILWNHNCPGGPRRRI</sequence>
<dbReference type="EMBL" id="KV417510">
    <property type="protein sequence ID" value="KZP27226.1"/>
    <property type="molecule type" value="Genomic_DNA"/>
</dbReference>
<dbReference type="AlphaFoldDB" id="A0A166QJI7"/>
<organism evidence="2 3">
    <name type="scientific">Athelia psychrophila</name>
    <dbReference type="NCBI Taxonomy" id="1759441"/>
    <lineage>
        <taxon>Eukaryota</taxon>
        <taxon>Fungi</taxon>
        <taxon>Dikarya</taxon>
        <taxon>Basidiomycota</taxon>
        <taxon>Agaricomycotina</taxon>
        <taxon>Agaricomycetes</taxon>
        <taxon>Agaricomycetidae</taxon>
        <taxon>Atheliales</taxon>
        <taxon>Atheliaceae</taxon>
        <taxon>Athelia</taxon>
    </lineage>
</organism>
<feature type="compositionally biased region" description="Polar residues" evidence="1">
    <location>
        <begin position="10"/>
        <end position="21"/>
    </location>
</feature>
<evidence type="ECO:0000256" key="1">
    <source>
        <dbReference type="SAM" id="MobiDB-lite"/>
    </source>
</evidence>
<feature type="region of interest" description="Disordered" evidence="1">
    <location>
        <begin position="1"/>
        <end position="31"/>
    </location>
</feature>
<accession>A0A166QJI7</accession>
<name>A0A166QJI7_9AGAM</name>
<evidence type="ECO:0000313" key="2">
    <source>
        <dbReference type="EMBL" id="KZP27226.1"/>
    </source>
</evidence>
<protein>
    <submittedName>
        <fullName evidence="2">Uncharacterized protein</fullName>
    </submittedName>
</protein>
<dbReference type="Proteomes" id="UP000076532">
    <property type="component" value="Unassembled WGS sequence"/>
</dbReference>
<proteinExistence type="predicted"/>
<feature type="non-terminal residue" evidence="2">
    <location>
        <position position="90"/>
    </location>
</feature>
<keyword evidence="3" id="KW-1185">Reference proteome</keyword>
<evidence type="ECO:0000313" key="3">
    <source>
        <dbReference type="Proteomes" id="UP000076532"/>
    </source>
</evidence>